<dbReference type="AlphaFoldDB" id="X1M946"/>
<reference evidence="1" key="1">
    <citation type="journal article" date="2014" name="Front. Microbiol.">
        <title>High frequency of phylogenetically diverse reductive dehalogenase-homologous genes in deep subseafloor sedimentary metagenomes.</title>
        <authorList>
            <person name="Kawai M."/>
            <person name="Futagami T."/>
            <person name="Toyoda A."/>
            <person name="Takaki Y."/>
            <person name="Nishi S."/>
            <person name="Hori S."/>
            <person name="Arai W."/>
            <person name="Tsubouchi T."/>
            <person name="Morono Y."/>
            <person name="Uchiyama I."/>
            <person name="Ito T."/>
            <person name="Fujiyama A."/>
            <person name="Inagaki F."/>
            <person name="Takami H."/>
        </authorList>
    </citation>
    <scope>NUCLEOTIDE SEQUENCE</scope>
    <source>
        <strain evidence="1">Expedition CK06-06</strain>
    </source>
</reference>
<comment type="caution">
    <text evidence="1">The sequence shown here is derived from an EMBL/GenBank/DDBJ whole genome shotgun (WGS) entry which is preliminary data.</text>
</comment>
<name>X1M946_9ZZZZ</name>
<feature type="non-terminal residue" evidence="1">
    <location>
        <position position="84"/>
    </location>
</feature>
<dbReference type="EMBL" id="BARV01003751">
    <property type="protein sequence ID" value="GAI11215.1"/>
    <property type="molecule type" value="Genomic_DNA"/>
</dbReference>
<protein>
    <submittedName>
        <fullName evidence="1">Uncharacterized protein</fullName>
    </submittedName>
</protein>
<organism evidence="1">
    <name type="scientific">marine sediment metagenome</name>
    <dbReference type="NCBI Taxonomy" id="412755"/>
    <lineage>
        <taxon>unclassified sequences</taxon>
        <taxon>metagenomes</taxon>
        <taxon>ecological metagenomes</taxon>
    </lineage>
</organism>
<evidence type="ECO:0000313" key="1">
    <source>
        <dbReference type="EMBL" id="GAI11215.1"/>
    </source>
</evidence>
<sequence length="84" mass="9882">MTEAIDHQGLGNEVSRYPVYWQARAYLVNFLRHGRRAFIRTKRYAHYQHSPSLRVIVIRLVPGIFEVRAFPIDGFYFASLEEAL</sequence>
<proteinExistence type="predicted"/>
<accession>X1M946</accession>
<gene>
    <name evidence="1" type="ORF">S06H3_08772</name>
</gene>